<evidence type="ECO:0000256" key="1">
    <source>
        <dbReference type="ARBA" id="ARBA00006328"/>
    </source>
</evidence>
<keyword evidence="2" id="KW-0521">NADP</keyword>
<dbReference type="PANTHER" id="PTHR42748">
    <property type="entry name" value="NITROGEN METABOLITE REPRESSION PROTEIN NMRA FAMILY MEMBER"/>
    <property type="match status" value="1"/>
</dbReference>
<evidence type="ECO:0000313" key="4">
    <source>
        <dbReference type="EMBL" id="BDP41794.1"/>
    </source>
</evidence>
<organism evidence="4 5">
    <name type="scientific">Deinococcus aetherius</name>
    <dbReference type="NCBI Taxonomy" id="200252"/>
    <lineage>
        <taxon>Bacteria</taxon>
        <taxon>Thermotogati</taxon>
        <taxon>Deinococcota</taxon>
        <taxon>Deinococci</taxon>
        <taxon>Deinococcales</taxon>
        <taxon>Deinococcaceae</taxon>
        <taxon>Deinococcus</taxon>
    </lineage>
</organism>
<sequence length="300" mass="32437">MYGATGSQGEPVARRLLEAGHRVRILVRQPERAGDLRALGAEVMQGDLSDAEATRRASTGADGVVFHLPFAGGNPMDRPTQARNVIDAAREAGVRLLVWNASGEIAPAGTGNPGLDVRLDVLEVIQASRLPYVVLQPTGYMENFLGPWTAPEVASRNVFTYPVPNEVRMQWIASDDLGKFAAYAFAHPDLAPLNLKVAGPESLSGEEVAERFSRALGRAIRFEPLSPEVFGQKMDTIYPGMGRFAAMAYARAFADPPSMSSNVDVDSALQKMPVPLTPLEDWVREHADAFGTREAADQHA</sequence>
<dbReference type="SUPFAM" id="SSF51735">
    <property type="entry name" value="NAD(P)-binding Rossmann-fold domains"/>
    <property type="match status" value="1"/>
</dbReference>
<dbReference type="Proteomes" id="UP001064971">
    <property type="component" value="Chromosome"/>
</dbReference>
<accession>A0ABM8ADV4</accession>
<protein>
    <submittedName>
        <fullName evidence="4">Hydroxylase</fullName>
    </submittedName>
</protein>
<evidence type="ECO:0000313" key="5">
    <source>
        <dbReference type="Proteomes" id="UP001064971"/>
    </source>
</evidence>
<dbReference type="PANTHER" id="PTHR42748:SF7">
    <property type="entry name" value="NMRA LIKE REDOX SENSOR 1-RELATED"/>
    <property type="match status" value="1"/>
</dbReference>
<feature type="domain" description="NmrA-like" evidence="3">
    <location>
        <begin position="3"/>
        <end position="238"/>
    </location>
</feature>
<dbReference type="InterPro" id="IPR051164">
    <property type="entry name" value="NmrA-like_oxidored"/>
</dbReference>
<dbReference type="InterPro" id="IPR008030">
    <property type="entry name" value="NmrA-like"/>
</dbReference>
<dbReference type="Gene3D" id="3.40.50.720">
    <property type="entry name" value="NAD(P)-binding Rossmann-like Domain"/>
    <property type="match status" value="1"/>
</dbReference>
<name>A0ABM8ADV4_9DEIO</name>
<reference evidence="4" key="1">
    <citation type="submission" date="2022-07" db="EMBL/GenBank/DDBJ databases">
        <title>Complete Genome Sequence of the Radioresistant Bacterium Deinococcus aetherius ST0316, Isolated from the Air Dust collected in Lower Stratosphere above Japan.</title>
        <authorList>
            <person name="Satoh K."/>
            <person name="Hagiwara K."/>
            <person name="Katsumata K."/>
            <person name="Kubo A."/>
            <person name="Yokobori S."/>
            <person name="Yamagishi A."/>
            <person name="Oono Y."/>
            <person name="Narumi I."/>
        </authorList>
    </citation>
    <scope>NUCLEOTIDE SEQUENCE</scope>
    <source>
        <strain evidence="4">ST0316</strain>
    </source>
</reference>
<evidence type="ECO:0000259" key="3">
    <source>
        <dbReference type="Pfam" id="PF05368"/>
    </source>
</evidence>
<dbReference type="InterPro" id="IPR036291">
    <property type="entry name" value="NAD(P)-bd_dom_sf"/>
</dbReference>
<comment type="similarity">
    <text evidence="1">Belongs to the NmrA-type oxidoreductase family.</text>
</comment>
<dbReference type="Pfam" id="PF05368">
    <property type="entry name" value="NmrA"/>
    <property type="match status" value="1"/>
</dbReference>
<proteinExistence type="inferred from homology"/>
<dbReference type="EMBL" id="AP026560">
    <property type="protein sequence ID" value="BDP41794.1"/>
    <property type="molecule type" value="Genomic_DNA"/>
</dbReference>
<gene>
    <name evidence="4" type="ORF">DAETH_17630</name>
</gene>
<evidence type="ECO:0000256" key="2">
    <source>
        <dbReference type="ARBA" id="ARBA00022857"/>
    </source>
</evidence>
<keyword evidence="5" id="KW-1185">Reference proteome</keyword>